<feature type="domain" description="C2H2-type" evidence="9">
    <location>
        <begin position="180"/>
        <end position="203"/>
    </location>
</feature>
<protein>
    <recommendedName>
        <fullName evidence="9">C2H2-type domain-containing protein</fullName>
    </recommendedName>
</protein>
<evidence type="ECO:0000313" key="11">
    <source>
        <dbReference type="Proteomes" id="UP000821866"/>
    </source>
</evidence>
<evidence type="ECO:0000256" key="5">
    <source>
        <dbReference type="ARBA" id="ARBA00022833"/>
    </source>
</evidence>
<dbReference type="GO" id="GO:0000978">
    <property type="term" value="F:RNA polymerase II cis-regulatory region sequence-specific DNA binding"/>
    <property type="evidence" value="ECO:0007669"/>
    <property type="project" value="TreeGrafter"/>
</dbReference>
<keyword evidence="6" id="KW-0539">Nucleus</keyword>
<proteinExistence type="inferred from homology"/>
<dbReference type="PANTHER" id="PTHR24388:SF54">
    <property type="entry name" value="PROTEIN ESCARGOT"/>
    <property type="match status" value="1"/>
</dbReference>
<dbReference type="PANTHER" id="PTHR24388">
    <property type="entry name" value="ZINC FINGER PROTEIN"/>
    <property type="match status" value="1"/>
</dbReference>
<name>A0A9J6E4E4_RHIMP</name>
<dbReference type="AlphaFoldDB" id="A0A9J6E4E4"/>
<evidence type="ECO:0000256" key="7">
    <source>
        <dbReference type="ARBA" id="ARBA00037948"/>
    </source>
</evidence>
<evidence type="ECO:0000256" key="8">
    <source>
        <dbReference type="SAM" id="MobiDB-lite"/>
    </source>
</evidence>
<dbReference type="GO" id="GO:0000981">
    <property type="term" value="F:DNA-binding transcription factor activity, RNA polymerase II-specific"/>
    <property type="evidence" value="ECO:0007669"/>
    <property type="project" value="TreeGrafter"/>
</dbReference>
<reference evidence="10" key="2">
    <citation type="submission" date="2021-09" db="EMBL/GenBank/DDBJ databases">
        <authorList>
            <person name="Jia N."/>
            <person name="Wang J."/>
            <person name="Shi W."/>
            <person name="Du L."/>
            <person name="Sun Y."/>
            <person name="Zhan W."/>
            <person name="Jiang J."/>
            <person name="Wang Q."/>
            <person name="Zhang B."/>
            <person name="Ji P."/>
            <person name="Sakyi L.B."/>
            <person name="Cui X."/>
            <person name="Yuan T."/>
            <person name="Jiang B."/>
            <person name="Yang W."/>
            <person name="Lam T.T.-Y."/>
            <person name="Chang Q."/>
            <person name="Ding S."/>
            <person name="Wang X."/>
            <person name="Zhu J."/>
            <person name="Ruan X."/>
            <person name="Zhao L."/>
            <person name="Wei J."/>
            <person name="Que T."/>
            <person name="Du C."/>
            <person name="Cheng J."/>
            <person name="Dai P."/>
            <person name="Han X."/>
            <person name="Huang E."/>
            <person name="Gao Y."/>
            <person name="Liu J."/>
            <person name="Shao H."/>
            <person name="Ye R."/>
            <person name="Li L."/>
            <person name="Wei W."/>
            <person name="Wang X."/>
            <person name="Wang C."/>
            <person name="Huo Q."/>
            <person name="Li W."/>
            <person name="Guo W."/>
            <person name="Chen H."/>
            <person name="Chen S."/>
            <person name="Zhou L."/>
            <person name="Zhou L."/>
            <person name="Ni X."/>
            <person name="Tian J."/>
            <person name="Zhou Y."/>
            <person name="Sheng Y."/>
            <person name="Liu T."/>
            <person name="Pan Y."/>
            <person name="Xia L."/>
            <person name="Li J."/>
            <person name="Zhao F."/>
            <person name="Cao W."/>
        </authorList>
    </citation>
    <scope>NUCLEOTIDE SEQUENCE</scope>
    <source>
        <strain evidence="10">Rmic-2018</strain>
        <tissue evidence="10">Larvae</tissue>
    </source>
</reference>
<feature type="domain" description="C2H2-type" evidence="9">
    <location>
        <begin position="124"/>
        <end position="144"/>
    </location>
</feature>
<comment type="similarity">
    <text evidence="7">Belongs to the snail C2H2-type zinc-finger protein family.</text>
</comment>
<keyword evidence="4" id="KW-0863">Zinc-finger</keyword>
<dbReference type="EMBL" id="JABSTU010000005">
    <property type="protein sequence ID" value="KAH8029427.1"/>
    <property type="molecule type" value="Genomic_DNA"/>
</dbReference>
<dbReference type="SMART" id="SM00355">
    <property type="entry name" value="ZnF_C2H2"/>
    <property type="match status" value="3"/>
</dbReference>
<gene>
    <name evidence="10" type="ORF">HPB51_000345</name>
</gene>
<feature type="domain" description="C2H2-type" evidence="9">
    <location>
        <begin position="152"/>
        <end position="174"/>
    </location>
</feature>
<dbReference type="VEuPathDB" id="VectorBase:LOC119164523"/>
<dbReference type="GO" id="GO:0005634">
    <property type="term" value="C:nucleus"/>
    <property type="evidence" value="ECO:0007669"/>
    <property type="project" value="UniProtKB-SubCell"/>
</dbReference>
<evidence type="ECO:0000313" key="10">
    <source>
        <dbReference type="EMBL" id="KAH8029427.1"/>
    </source>
</evidence>
<evidence type="ECO:0000259" key="9">
    <source>
        <dbReference type="SMART" id="SM00355"/>
    </source>
</evidence>
<feature type="compositionally biased region" description="Polar residues" evidence="8">
    <location>
        <begin position="32"/>
        <end position="66"/>
    </location>
</feature>
<dbReference type="InterPro" id="IPR013087">
    <property type="entry name" value="Znf_C2H2_type"/>
</dbReference>
<keyword evidence="5" id="KW-0862">Zinc</keyword>
<evidence type="ECO:0000256" key="1">
    <source>
        <dbReference type="ARBA" id="ARBA00004123"/>
    </source>
</evidence>
<dbReference type="GO" id="GO:0008270">
    <property type="term" value="F:zinc ion binding"/>
    <property type="evidence" value="ECO:0007669"/>
    <property type="project" value="UniProtKB-KW"/>
</dbReference>
<evidence type="ECO:0000256" key="2">
    <source>
        <dbReference type="ARBA" id="ARBA00022723"/>
    </source>
</evidence>
<dbReference type="InterPro" id="IPR036236">
    <property type="entry name" value="Znf_C2H2_sf"/>
</dbReference>
<keyword evidence="11" id="KW-1185">Reference proteome</keyword>
<dbReference type="Gene3D" id="3.30.160.60">
    <property type="entry name" value="Classic Zinc Finger"/>
    <property type="match status" value="1"/>
</dbReference>
<dbReference type="InterPro" id="IPR050527">
    <property type="entry name" value="Snail/Krueppel_Znf"/>
</dbReference>
<organism evidence="10 11">
    <name type="scientific">Rhipicephalus microplus</name>
    <name type="common">Cattle tick</name>
    <name type="synonym">Boophilus microplus</name>
    <dbReference type="NCBI Taxonomy" id="6941"/>
    <lineage>
        <taxon>Eukaryota</taxon>
        <taxon>Metazoa</taxon>
        <taxon>Ecdysozoa</taxon>
        <taxon>Arthropoda</taxon>
        <taxon>Chelicerata</taxon>
        <taxon>Arachnida</taxon>
        <taxon>Acari</taxon>
        <taxon>Parasitiformes</taxon>
        <taxon>Ixodida</taxon>
        <taxon>Ixodoidea</taxon>
        <taxon>Ixodidae</taxon>
        <taxon>Rhipicephalinae</taxon>
        <taxon>Rhipicephalus</taxon>
        <taxon>Boophilus</taxon>
    </lineage>
</organism>
<comment type="subcellular location">
    <subcellularLocation>
        <location evidence="1">Nucleus</location>
    </subcellularLocation>
</comment>
<evidence type="ECO:0000256" key="4">
    <source>
        <dbReference type="ARBA" id="ARBA00022771"/>
    </source>
</evidence>
<dbReference type="Proteomes" id="UP000821866">
    <property type="component" value="Chromosome 3"/>
</dbReference>
<keyword evidence="3" id="KW-0677">Repeat</keyword>
<evidence type="ECO:0000256" key="3">
    <source>
        <dbReference type="ARBA" id="ARBA00022737"/>
    </source>
</evidence>
<feature type="region of interest" description="Disordered" evidence="8">
    <location>
        <begin position="24"/>
        <end position="66"/>
    </location>
</feature>
<evidence type="ECO:0000256" key="6">
    <source>
        <dbReference type="ARBA" id="ARBA00023242"/>
    </source>
</evidence>
<sequence length="246" mass="27280">MRTGVIWQRRKTNPAVRNADVEAVKAKRQRRASTSSTPVHNASLDNFNAQASTVPTPTSSAKSSTGASCTAATYPVPAELVRAKRKVVQRCPRGDRALLVETATILGKEGSSPSAEAGSTINVYRCSYCFKEFRKIQDLTSHVGRCLWLQPRKCPLCSNMCSNWISMQDHIAMHVEELGTKCPLCECAVVVGNKDVLRHVMQHLTFKPFLCGVCKYTFLHGYDIAAHVCKLPSQRGRWAFPRRTTP</sequence>
<accession>A0A9J6E4E4</accession>
<comment type="caution">
    <text evidence="10">The sequence shown here is derived from an EMBL/GenBank/DDBJ whole genome shotgun (WGS) entry which is preliminary data.</text>
</comment>
<keyword evidence="2" id="KW-0479">Metal-binding</keyword>
<dbReference type="SUPFAM" id="SSF57667">
    <property type="entry name" value="beta-beta-alpha zinc fingers"/>
    <property type="match status" value="2"/>
</dbReference>
<reference evidence="10" key="1">
    <citation type="journal article" date="2020" name="Cell">
        <title>Large-Scale Comparative Analyses of Tick Genomes Elucidate Their Genetic Diversity and Vector Capacities.</title>
        <authorList>
            <consortium name="Tick Genome and Microbiome Consortium (TIGMIC)"/>
            <person name="Jia N."/>
            <person name="Wang J."/>
            <person name="Shi W."/>
            <person name="Du L."/>
            <person name="Sun Y."/>
            <person name="Zhan W."/>
            <person name="Jiang J.F."/>
            <person name="Wang Q."/>
            <person name="Zhang B."/>
            <person name="Ji P."/>
            <person name="Bell-Sakyi L."/>
            <person name="Cui X.M."/>
            <person name="Yuan T.T."/>
            <person name="Jiang B.G."/>
            <person name="Yang W.F."/>
            <person name="Lam T.T."/>
            <person name="Chang Q.C."/>
            <person name="Ding S.J."/>
            <person name="Wang X.J."/>
            <person name="Zhu J.G."/>
            <person name="Ruan X.D."/>
            <person name="Zhao L."/>
            <person name="Wei J.T."/>
            <person name="Ye R.Z."/>
            <person name="Que T.C."/>
            <person name="Du C.H."/>
            <person name="Zhou Y.H."/>
            <person name="Cheng J.X."/>
            <person name="Dai P.F."/>
            <person name="Guo W.B."/>
            <person name="Han X.H."/>
            <person name="Huang E.J."/>
            <person name="Li L.F."/>
            <person name="Wei W."/>
            <person name="Gao Y.C."/>
            <person name="Liu J.Z."/>
            <person name="Shao H.Z."/>
            <person name="Wang X."/>
            <person name="Wang C.C."/>
            <person name="Yang T.C."/>
            <person name="Huo Q.B."/>
            <person name="Li W."/>
            <person name="Chen H.Y."/>
            <person name="Chen S.E."/>
            <person name="Zhou L.G."/>
            <person name="Ni X.B."/>
            <person name="Tian J.H."/>
            <person name="Sheng Y."/>
            <person name="Liu T."/>
            <person name="Pan Y.S."/>
            <person name="Xia L.Y."/>
            <person name="Li J."/>
            <person name="Zhao F."/>
            <person name="Cao W.C."/>
        </authorList>
    </citation>
    <scope>NUCLEOTIDE SEQUENCE</scope>
    <source>
        <strain evidence="10">Rmic-2018</strain>
    </source>
</reference>